<dbReference type="InterPro" id="IPR006917">
    <property type="entry name" value="SOUL_heme-bd"/>
</dbReference>
<accession>A0A9P1EF85</accession>
<dbReference type="Gene3D" id="3.20.80.10">
    <property type="entry name" value="Regulatory factor, effector binding domain"/>
    <property type="match status" value="1"/>
</dbReference>
<evidence type="ECO:0000256" key="2">
    <source>
        <dbReference type="SAM" id="Phobius"/>
    </source>
</evidence>
<sequence length="270" mass="30291">MVRYQPYQCFPISFFENKYHLRFRLLPSSSPDFGAISQFKGVKMLTRVNLTVILMICAIAISAVGAKNHVQLGASPPTCKRIECPVYDVIESGKDYEIRRYSSAMWMSTAPIDDTSLVKATQTGFIRLFDYISGDNTYHKKVEMTAPVITQVKPSDGPFCKSSFVVSFYVPKANQQDPPPSPSLHLQKWGETYVAVRQFGGYVSDSDVGKQAAELSASLNGTVWLDAIKKSHAGENTTLYTVAQYNSPFEFVGRVNEIWVKFDKINTFIF</sequence>
<name>A0A9P1EF85_CUSEU</name>
<evidence type="ECO:0000256" key="1">
    <source>
        <dbReference type="ARBA" id="ARBA00009817"/>
    </source>
</evidence>
<evidence type="ECO:0000313" key="4">
    <source>
        <dbReference type="Proteomes" id="UP001152484"/>
    </source>
</evidence>
<evidence type="ECO:0008006" key="5">
    <source>
        <dbReference type="Google" id="ProtNLM"/>
    </source>
</evidence>
<gene>
    <name evidence="3" type="ORF">CEURO_LOCUS14784</name>
</gene>
<organism evidence="3 4">
    <name type="scientific">Cuscuta europaea</name>
    <name type="common">European dodder</name>
    <dbReference type="NCBI Taxonomy" id="41803"/>
    <lineage>
        <taxon>Eukaryota</taxon>
        <taxon>Viridiplantae</taxon>
        <taxon>Streptophyta</taxon>
        <taxon>Embryophyta</taxon>
        <taxon>Tracheophyta</taxon>
        <taxon>Spermatophyta</taxon>
        <taxon>Magnoliopsida</taxon>
        <taxon>eudicotyledons</taxon>
        <taxon>Gunneridae</taxon>
        <taxon>Pentapetalae</taxon>
        <taxon>asterids</taxon>
        <taxon>lamiids</taxon>
        <taxon>Solanales</taxon>
        <taxon>Convolvulaceae</taxon>
        <taxon>Cuscuteae</taxon>
        <taxon>Cuscuta</taxon>
        <taxon>Cuscuta subgen. Cuscuta</taxon>
    </lineage>
</organism>
<evidence type="ECO:0000313" key="3">
    <source>
        <dbReference type="EMBL" id="CAH9100141.1"/>
    </source>
</evidence>
<keyword evidence="2" id="KW-0812">Transmembrane</keyword>
<dbReference type="OrthoDB" id="6424451at2759"/>
<feature type="transmembrane region" description="Helical" evidence="2">
    <location>
        <begin position="48"/>
        <end position="66"/>
    </location>
</feature>
<comment type="caution">
    <text evidence="3">The sequence shown here is derived from an EMBL/GenBank/DDBJ whole genome shotgun (WGS) entry which is preliminary data.</text>
</comment>
<keyword evidence="2" id="KW-1133">Transmembrane helix</keyword>
<dbReference type="Proteomes" id="UP001152484">
    <property type="component" value="Unassembled WGS sequence"/>
</dbReference>
<dbReference type="PANTHER" id="PTHR11220:SF25">
    <property type="entry name" value="F3F9.4"/>
    <property type="match status" value="1"/>
</dbReference>
<dbReference type="FunFam" id="3.20.80.10:FF:000002">
    <property type="entry name" value="Heme-binding protein 2"/>
    <property type="match status" value="1"/>
</dbReference>
<dbReference type="PANTHER" id="PTHR11220">
    <property type="entry name" value="HEME-BINDING PROTEIN-RELATED"/>
    <property type="match status" value="1"/>
</dbReference>
<dbReference type="Pfam" id="PF04832">
    <property type="entry name" value="SOUL"/>
    <property type="match status" value="1"/>
</dbReference>
<dbReference type="SUPFAM" id="SSF55136">
    <property type="entry name" value="Probable bacterial effector-binding domain"/>
    <property type="match status" value="1"/>
</dbReference>
<reference evidence="3" key="1">
    <citation type="submission" date="2022-07" db="EMBL/GenBank/DDBJ databases">
        <authorList>
            <person name="Macas J."/>
            <person name="Novak P."/>
            <person name="Neumann P."/>
        </authorList>
    </citation>
    <scope>NUCLEOTIDE SEQUENCE</scope>
</reference>
<comment type="similarity">
    <text evidence="1">Belongs to the HEBP family.</text>
</comment>
<dbReference type="EMBL" id="CAMAPE010000038">
    <property type="protein sequence ID" value="CAH9100141.1"/>
    <property type="molecule type" value="Genomic_DNA"/>
</dbReference>
<protein>
    <recommendedName>
        <fullName evidence="5">SOUL heme-binding protein</fullName>
    </recommendedName>
</protein>
<dbReference type="AlphaFoldDB" id="A0A9P1EF85"/>
<keyword evidence="4" id="KW-1185">Reference proteome</keyword>
<dbReference type="InterPro" id="IPR011256">
    <property type="entry name" value="Reg_factor_effector_dom_sf"/>
</dbReference>
<keyword evidence="2" id="KW-0472">Membrane</keyword>
<proteinExistence type="inferred from homology"/>